<evidence type="ECO:0008006" key="3">
    <source>
        <dbReference type="Google" id="ProtNLM"/>
    </source>
</evidence>
<accession>B0T5L1</accession>
<dbReference type="PANTHER" id="PTHR34309">
    <property type="entry name" value="SLR1406 PROTEIN"/>
    <property type="match status" value="1"/>
</dbReference>
<dbReference type="HOGENOM" id="CLU_103773_1_1_5"/>
<dbReference type="KEGG" id="cak:Caul_0432"/>
<dbReference type="Gene3D" id="3.30.450.150">
    <property type="entry name" value="Haem-degrading domain"/>
    <property type="match status" value="1"/>
</dbReference>
<evidence type="ECO:0000313" key="2">
    <source>
        <dbReference type="EMBL" id="ABZ69569.1"/>
    </source>
</evidence>
<name>B0T5L1_CAUSK</name>
<dbReference type="PANTHER" id="PTHR34309:SF1">
    <property type="entry name" value="PROTEIN GLCG"/>
    <property type="match status" value="1"/>
</dbReference>
<keyword evidence="1" id="KW-0732">Signal</keyword>
<dbReference type="InterPro" id="IPR052517">
    <property type="entry name" value="GlcG_carb_metab_protein"/>
</dbReference>
<dbReference type="AlphaFoldDB" id="B0T5L1"/>
<dbReference type="eggNOG" id="COG3193">
    <property type="taxonomic scope" value="Bacteria"/>
</dbReference>
<dbReference type="InterPro" id="IPR038084">
    <property type="entry name" value="PduO/GlcC-like_sf"/>
</dbReference>
<organism evidence="2">
    <name type="scientific">Caulobacter sp. (strain K31)</name>
    <dbReference type="NCBI Taxonomy" id="366602"/>
    <lineage>
        <taxon>Bacteria</taxon>
        <taxon>Pseudomonadati</taxon>
        <taxon>Pseudomonadota</taxon>
        <taxon>Alphaproteobacteria</taxon>
        <taxon>Caulobacterales</taxon>
        <taxon>Caulobacteraceae</taxon>
        <taxon>Caulobacter</taxon>
    </lineage>
</organism>
<dbReference type="InterPro" id="IPR005624">
    <property type="entry name" value="PduO/GlcC-like"/>
</dbReference>
<dbReference type="STRING" id="366602.Caul_0432"/>
<evidence type="ECO:0000256" key="1">
    <source>
        <dbReference type="SAM" id="SignalP"/>
    </source>
</evidence>
<dbReference type="OrthoDB" id="9815321at2"/>
<gene>
    <name evidence="2" type="ordered locus">Caul_0432</name>
</gene>
<feature type="chain" id="PRO_5002753376" description="GlcG protein" evidence="1">
    <location>
        <begin position="25"/>
        <end position="159"/>
    </location>
</feature>
<dbReference type="EMBL" id="CP000927">
    <property type="protein sequence ID" value="ABZ69569.1"/>
    <property type="molecule type" value="Genomic_DNA"/>
</dbReference>
<dbReference type="Pfam" id="PF03928">
    <property type="entry name" value="HbpS-like"/>
    <property type="match status" value="1"/>
</dbReference>
<feature type="signal peptide" evidence="1">
    <location>
        <begin position="1"/>
        <end position="24"/>
    </location>
</feature>
<proteinExistence type="predicted"/>
<sequence precursor="true">MSRRFIGHLAGVLVAGLLAGQVHAQAPATGYGAPITLEEARAVGLAAMAEAQRQGVAVAVAVVEPSGALVWFEKADDTQYGSIELAQRKAATAALYRRSTREYYDAVNKGALGLTTLGVTASPGGVPILANGRVVGAIGVSGGVGMQDAQIAETGAAAP</sequence>
<protein>
    <recommendedName>
        <fullName evidence="3">GlcG protein</fullName>
    </recommendedName>
</protein>
<dbReference type="SUPFAM" id="SSF143744">
    <property type="entry name" value="GlcG-like"/>
    <property type="match status" value="1"/>
</dbReference>
<reference evidence="2" key="1">
    <citation type="submission" date="2008-01" db="EMBL/GenBank/DDBJ databases">
        <title>Complete sequence of chromosome of Caulobacter sp. K31.</title>
        <authorList>
            <consortium name="US DOE Joint Genome Institute"/>
            <person name="Copeland A."/>
            <person name="Lucas S."/>
            <person name="Lapidus A."/>
            <person name="Barry K."/>
            <person name="Glavina del Rio T."/>
            <person name="Dalin E."/>
            <person name="Tice H."/>
            <person name="Pitluck S."/>
            <person name="Bruce D."/>
            <person name="Goodwin L."/>
            <person name="Thompson L.S."/>
            <person name="Brettin T."/>
            <person name="Detter J.C."/>
            <person name="Han C."/>
            <person name="Schmutz J."/>
            <person name="Larimer F."/>
            <person name="Land M."/>
            <person name="Hauser L."/>
            <person name="Kyrpides N."/>
            <person name="Kim E."/>
            <person name="Stephens C."/>
            <person name="Richardson P."/>
        </authorList>
    </citation>
    <scope>NUCLEOTIDE SEQUENCE [LARGE SCALE GENOMIC DNA]</scope>
    <source>
        <strain evidence="2">K31</strain>
    </source>
</reference>